<accession>A0A368GLS7</accession>
<dbReference type="SUPFAM" id="SSF53098">
    <property type="entry name" value="Ribonuclease H-like"/>
    <property type="match status" value="1"/>
</dbReference>
<keyword evidence="8" id="KW-1185">Reference proteome</keyword>
<evidence type="ECO:0000256" key="2">
    <source>
        <dbReference type="ARBA" id="ARBA00022723"/>
    </source>
</evidence>
<evidence type="ECO:0000313" key="8">
    <source>
        <dbReference type="Proteomes" id="UP000252519"/>
    </source>
</evidence>
<dbReference type="GO" id="GO:0008270">
    <property type="term" value="F:zinc ion binding"/>
    <property type="evidence" value="ECO:0007669"/>
    <property type="project" value="UniProtKB-KW"/>
</dbReference>
<dbReference type="GO" id="GO:0046983">
    <property type="term" value="F:protein dimerization activity"/>
    <property type="evidence" value="ECO:0007669"/>
    <property type="project" value="InterPro"/>
</dbReference>
<keyword evidence="3" id="KW-0863">Zinc-finger</keyword>
<dbReference type="GO" id="GO:0005634">
    <property type="term" value="C:nucleus"/>
    <property type="evidence" value="ECO:0007669"/>
    <property type="project" value="UniProtKB-SubCell"/>
</dbReference>
<dbReference type="Pfam" id="PF05699">
    <property type="entry name" value="Dimer_Tnp_hAT"/>
    <property type="match status" value="1"/>
</dbReference>
<dbReference type="InterPro" id="IPR052035">
    <property type="entry name" value="ZnF_BED_domain_contain"/>
</dbReference>
<evidence type="ECO:0000256" key="5">
    <source>
        <dbReference type="ARBA" id="ARBA00023242"/>
    </source>
</evidence>
<evidence type="ECO:0000256" key="1">
    <source>
        <dbReference type="ARBA" id="ARBA00004123"/>
    </source>
</evidence>
<evidence type="ECO:0000256" key="3">
    <source>
        <dbReference type="ARBA" id="ARBA00022771"/>
    </source>
</evidence>
<name>A0A368GLS7_ANCCA</name>
<dbReference type="OrthoDB" id="10023994at2759"/>
<dbReference type="InterPro" id="IPR008906">
    <property type="entry name" value="HATC_C_dom"/>
</dbReference>
<protein>
    <submittedName>
        <fullName evidence="7">Dimerization domain protein, hAT family</fullName>
    </submittedName>
</protein>
<comment type="subcellular location">
    <subcellularLocation>
        <location evidence="1">Nucleus</location>
    </subcellularLocation>
</comment>
<evidence type="ECO:0000256" key="4">
    <source>
        <dbReference type="ARBA" id="ARBA00022833"/>
    </source>
</evidence>
<dbReference type="PANTHER" id="PTHR46481">
    <property type="entry name" value="ZINC FINGER BED DOMAIN-CONTAINING PROTEIN 4"/>
    <property type="match status" value="1"/>
</dbReference>
<dbReference type="InterPro" id="IPR012337">
    <property type="entry name" value="RNaseH-like_sf"/>
</dbReference>
<dbReference type="STRING" id="29170.A0A368GLS7"/>
<keyword evidence="2" id="KW-0479">Metal-binding</keyword>
<reference evidence="7 8" key="1">
    <citation type="submission" date="2014-10" db="EMBL/GenBank/DDBJ databases">
        <title>Draft genome of the hookworm Ancylostoma caninum.</title>
        <authorList>
            <person name="Mitreva M."/>
        </authorList>
    </citation>
    <scope>NUCLEOTIDE SEQUENCE [LARGE SCALE GENOMIC DNA]</scope>
    <source>
        <strain evidence="7 8">Baltimore</strain>
    </source>
</reference>
<evidence type="ECO:0000259" key="6">
    <source>
        <dbReference type="Pfam" id="PF05699"/>
    </source>
</evidence>
<dbReference type="AlphaFoldDB" id="A0A368GLS7"/>
<keyword evidence="5" id="KW-0539">Nucleus</keyword>
<comment type="caution">
    <text evidence="7">The sequence shown here is derived from an EMBL/GenBank/DDBJ whole genome shotgun (WGS) entry which is preliminary data.</text>
</comment>
<dbReference type="Proteomes" id="UP000252519">
    <property type="component" value="Unassembled WGS sequence"/>
</dbReference>
<organism evidence="7 8">
    <name type="scientific">Ancylostoma caninum</name>
    <name type="common">Dog hookworm</name>
    <dbReference type="NCBI Taxonomy" id="29170"/>
    <lineage>
        <taxon>Eukaryota</taxon>
        <taxon>Metazoa</taxon>
        <taxon>Ecdysozoa</taxon>
        <taxon>Nematoda</taxon>
        <taxon>Chromadorea</taxon>
        <taxon>Rhabditida</taxon>
        <taxon>Rhabditina</taxon>
        <taxon>Rhabditomorpha</taxon>
        <taxon>Strongyloidea</taxon>
        <taxon>Ancylostomatidae</taxon>
        <taxon>Ancylostomatinae</taxon>
        <taxon>Ancylostoma</taxon>
    </lineage>
</organism>
<proteinExistence type="predicted"/>
<sequence length="291" mass="32679">MKRTMTLLNIISVDCFAHKLQLAVKDGLSKLGTVENGADSLLSRLTKIVRKLKKSRLDKENFTACQHLCELSDNTLIKRLQEESSRLGNIKEVIARSLMKRMTECEEREEYYIATYVDPRFKDAYCANKRDAFLLKVEQTAYEVYGGGEGVSGGGGGSPDSDVVEDDSNPFFEFWKGGSCTSEGDTPIQSPSPLTIDSKAKAFAEVQDYLAHKPLFSGDPFEWWRNEINATKYPLIKQLSVRYLSAPATSAECERMFSTAGIIVNDLRKKLTAENLEKLLFLHHNILILGF</sequence>
<keyword evidence="4" id="KW-0862">Zinc</keyword>
<feature type="domain" description="HAT C-terminal dimerisation" evidence="6">
    <location>
        <begin position="205"/>
        <end position="286"/>
    </location>
</feature>
<dbReference type="PANTHER" id="PTHR46481:SF10">
    <property type="entry name" value="ZINC FINGER BED DOMAIN-CONTAINING PROTEIN 39"/>
    <property type="match status" value="1"/>
</dbReference>
<gene>
    <name evidence="7" type="ORF">ANCCAN_10175</name>
</gene>
<dbReference type="EMBL" id="JOJR01000145">
    <property type="protein sequence ID" value="RCN43847.1"/>
    <property type="molecule type" value="Genomic_DNA"/>
</dbReference>
<evidence type="ECO:0000313" key="7">
    <source>
        <dbReference type="EMBL" id="RCN43847.1"/>
    </source>
</evidence>